<accession>A0ABX0H7I2</accession>
<sequence>MVTDSIQVDYQGNLFLYDYDSSTHLFLGMDNRTDEVLLFDRQGTVSSRFHLAKDGPNAISWAVGWGFFKGQFTVMDAAKGLLFFSREGEIVKRMDLNPPYTFINGLKSPVHAFGKELAYIRPERGEMDWNEPSEMFESIYRSPILELVDPETGANRQTMPFPPGTIYEDGNFYHWTFPTVIPAGEEWLVYFRGELAYHVYTQAGGELDYQETIDLDLKDAVAIKGVPMANIDNYYEASLYNVFGRIQNLFVLDSQILIHYTKGMEEEKAKTLPRNTMEESRAFLYQIKNYLAVLDRENRILQKDIPVPQGITLSSAVDEKGAIFGLKDQDYLGVEEDTVTFYQMKLLKEGSK</sequence>
<proteinExistence type="predicted"/>
<gene>
    <name evidence="1" type="ORF">G9Q97_13460</name>
</gene>
<dbReference type="RefSeq" id="WP_166147648.1">
    <property type="nucleotide sequence ID" value="NZ_JAANYN010000005.1"/>
</dbReference>
<comment type="caution">
    <text evidence="1">The sequence shown here is derived from an EMBL/GenBank/DDBJ whole genome shotgun (WGS) entry which is preliminary data.</text>
</comment>
<evidence type="ECO:0008006" key="3">
    <source>
        <dbReference type="Google" id="ProtNLM"/>
    </source>
</evidence>
<evidence type="ECO:0000313" key="1">
    <source>
        <dbReference type="EMBL" id="NHE57816.1"/>
    </source>
</evidence>
<reference evidence="1 2" key="1">
    <citation type="submission" date="2020-03" db="EMBL/GenBank/DDBJ databases">
        <title>Cyclobacterium plantarum sp. nov., a marine bacterium isolated from a coastal-marine wetland.</title>
        <authorList>
            <person name="Sanchez-Porro C."/>
            <person name="Ventosa A."/>
            <person name="Amoozegar M."/>
        </authorList>
    </citation>
    <scope>NUCLEOTIDE SEQUENCE [LARGE SCALE GENOMIC DNA]</scope>
    <source>
        <strain evidence="1 2">GBPx2</strain>
    </source>
</reference>
<dbReference type="Proteomes" id="UP000649799">
    <property type="component" value="Unassembled WGS sequence"/>
</dbReference>
<organism evidence="1 2">
    <name type="scientific">Cyclobacterium plantarum</name>
    <dbReference type="NCBI Taxonomy" id="2716263"/>
    <lineage>
        <taxon>Bacteria</taxon>
        <taxon>Pseudomonadati</taxon>
        <taxon>Bacteroidota</taxon>
        <taxon>Cytophagia</taxon>
        <taxon>Cytophagales</taxon>
        <taxon>Cyclobacteriaceae</taxon>
        <taxon>Cyclobacterium</taxon>
    </lineage>
</organism>
<keyword evidence="2" id="KW-1185">Reference proteome</keyword>
<evidence type="ECO:0000313" key="2">
    <source>
        <dbReference type="Proteomes" id="UP000649799"/>
    </source>
</evidence>
<protein>
    <recommendedName>
        <fullName evidence="3">Lipoprotein</fullName>
    </recommendedName>
</protein>
<name>A0ABX0H7I2_9BACT</name>
<dbReference type="EMBL" id="JAANYN010000005">
    <property type="protein sequence ID" value="NHE57816.1"/>
    <property type="molecule type" value="Genomic_DNA"/>
</dbReference>